<dbReference type="Proteomes" id="UP001589683">
    <property type="component" value="Unassembled WGS sequence"/>
</dbReference>
<dbReference type="InterPro" id="IPR024654">
    <property type="entry name" value="Calcineurin-like_PHP_lpxH"/>
</dbReference>
<dbReference type="InterPro" id="IPR029052">
    <property type="entry name" value="Metallo-depent_PP-like"/>
</dbReference>
<dbReference type="Gene3D" id="3.60.21.10">
    <property type="match status" value="1"/>
</dbReference>
<dbReference type="Pfam" id="PF12850">
    <property type="entry name" value="Metallophos_2"/>
    <property type="match status" value="1"/>
</dbReference>
<accession>A0ABV5JFF3</accession>
<dbReference type="SUPFAM" id="SSF56300">
    <property type="entry name" value="Metallo-dependent phosphatases"/>
    <property type="match status" value="1"/>
</dbReference>
<dbReference type="RefSeq" id="WP_246531736.1">
    <property type="nucleotide sequence ID" value="NZ_JAGFNU010000008.1"/>
</dbReference>
<sequence>MIKVQDLGVLDGDVLLFGGPYSNLGATRALIAKAKALGIPAQRCICTGDIVAYCANANETVSEIRKFGCPVIAGNCEKQLGNSALDCGCGFDEGTTCDLLAAGWYAHANNTVNADARAWMNALPDLIVFEHFGCRYAVIHGGLTNISRFIWSTSPEEVFREECSAVAAAAGPVDVIISGHSGIPFRHEIDGFLWINAGVIGMPPHDGQQDTRYVVLREDGVFFKRLQYDAKAESEAMVAAGLTQGYHDSLLSGIWPSVDVLPDELRG</sequence>
<feature type="domain" description="Calcineurin-like phosphoesterase" evidence="2">
    <location>
        <begin position="39"/>
        <end position="216"/>
    </location>
</feature>
<comment type="similarity">
    <text evidence="1">Belongs to the metallophosphoesterase superfamily. YfcE family.</text>
</comment>
<protein>
    <submittedName>
        <fullName evidence="3">Metallophosphoesterase family protein</fullName>
    </submittedName>
</protein>
<evidence type="ECO:0000313" key="4">
    <source>
        <dbReference type="Proteomes" id="UP001589683"/>
    </source>
</evidence>
<keyword evidence="4" id="KW-1185">Reference proteome</keyword>
<reference evidence="3 4" key="1">
    <citation type="submission" date="2024-09" db="EMBL/GenBank/DDBJ databases">
        <authorList>
            <person name="Sun Q."/>
            <person name="Mori K."/>
        </authorList>
    </citation>
    <scope>NUCLEOTIDE SEQUENCE [LARGE SCALE GENOMIC DNA]</scope>
    <source>
        <strain evidence="3 4">CECT 8726</strain>
    </source>
</reference>
<comment type="caution">
    <text evidence="3">The sequence shown here is derived from an EMBL/GenBank/DDBJ whole genome shotgun (WGS) entry which is preliminary data.</text>
</comment>
<evidence type="ECO:0000256" key="1">
    <source>
        <dbReference type="ARBA" id="ARBA00008950"/>
    </source>
</evidence>
<evidence type="ECO:0000313" key="3">
    <source>
        <dbReference type="EMBL" id="MFB9232196.1"/>
    </source>
</evidence>
<gene>
    <name evidence="3" type="ORF">ACFFUT_10420</name>
</gene>
<proteinExistence type="inferred from homology"/>
<dbReference type="CDD" id="cd00838">
    <property type="entry name" value="MPP_superfamily"/>
    <property type="match status" value="1"/>
</dbReference>
<name>A0ABV5JFF3_9RHOB</name>
<evidence type="ECO:0000259" key="2">
    <source>
        <dbReference type="Pfam" id="PF12850"/>
    </source>
</evidence>
<dbReference type="EMBL" id="JBHMEA010000038">
    <property type="protein sequence ID" value="MFB9232196.1"/>
    <property type="molecule type" value="Genomic_DNA"/>
</dbReference>
<organism evidence="3 4">
    <name type="scientific">Pseudohalocynthiibacter aestuariivivens</name>
    <dbReference type="NCBI Taxonomy" id="1591409"/>
    <lineage>
        <taxon>Bacteria</taxon>
        <taxon>Pseudomonadati</taxon>
        <taxon>Pseudomonadota</taxon>
        <taxon>Alphaproteobacteria</taxon>
        <taxon>Rhodobacterales</taxon>
        <taxon>Paracoccaceae</taxon>
        <taxon>Pseudohalocynthiibacter</taxon>
    </lineage>
</organism>